<dbReference type="Gene3D" id="3.40.50.300">
    <property type="entry name" value="P-loop containing nucleotide triphosphate hydrolases"/>
    <property type="match status" value="1"/>
</dbReference>
<organism evidence="2 3">
    <name type="scientific">Halocaridina rubra</name>
    <name type="common">Hawaiian red shrimp</name>
    <dbReference type="NCBI Taxonomy" id="373956"/>
    <lineage>
        <taxon>Eukaryota</taxon>
        <taxon>Metazoa</taxon>
        <taxon>Ecdysozoa</taxon>
        <taxon>Arthropoda</taxon>
        <taxon>Crustacea</taxon>
        <taxon>Multicrustacea</taxon>
        <taxon>Malacostraca</taxon>
        <taxon>Eumalacostraca</taxon>
        <taxon>Eucarida</taxon>
        <taxon>Decapoda</taxon>
        <taxon>Pleocyemata</taxon>
        <taxon>Caridea</taxon>
        <taxon>Atyoidea</taxon>
        <taxon>Atyidae</taxon>
        <taxon>Halocaridina</taxon>
    </lineage>
</organism>
<sequence>MTSAKYTPEVINLTRLRAMTDVVARNILYKVFSEQTKSRPASLPLFDYFGTKKVPVNQFKKLLNDKQTNQIATDAAGTNFDITLLFLCIQWGGSGVAARMDPKWNEVGAHYLESCLTAVKKSRNEVHHNHSLSETEFFHRTEELRFLLEKTLLLFGKYFSVPDKDISDMISTMHRDICLFRDEPLIPNWDTYKRQNLLLQKIDHVRTKGFQSLCEHYKSIDCVAPATFICNIDFKVKNIYTRIILESDANDSEENVVEYDNILDGIVYGPDDHVLLITGDAGVGKTTLTKKIMNDWTEHSSSLAQLSSYDLLLYAECRNNIIKSLKDLVTALMPKVAKSFQDNDLVSVILNMRVIVVVDGFDELNNSSRFLFREIMEVKKTHGITVVVTSRPGSVNTFMTLTTAMKTRHIKLTGIPKDKREEFVTKYFEEMKKKGVTIKDIHGLLIYLKRTAHRLSSLWHLPYNLTLVIILWIYKPDIVNGITTAPELYWAIHQLLVTKVYERLLYSDMISSFQESQLKKCIQNFINELSHEALVSLAKDDINLSMESIKRLAEVCDKLNIPTEEMTSAFLKKVTMKTPHGTVARFSFPHKGFQDFLGAMYIFRETKCEVPANTAKEVVAKLQNVLWISNVPEAIGQNILRYTQEKLENSHQDTACLLLGEDSGAKSNRIRSILDHLPETSNMDRTKYQNLFMNLIGLFHLQSADINDDLFCLEGVNVKRNIKMEVLHLLHYTGINSRGAWLQVLENVKCDEVVAAFISNKHNVFQEDMAIKDSNVFAHLTLLRALTKPVDNPFSVNVRLNIQEDMSGVNELLDEINRKTFNVKKLYLHPDFQRPDNISISEESLNRVFQRCPVEHYRGALTPKMNVPKSLTNLFVSVADRESYQHLLSVMKTFYGYL</sequence>
<dbReference type="SUPFAM" id="SSF52540">
    <property type="entry name" value="P-loop containing nucleoside triphosphate hydrolases"/>
    <property type="match status" value="1"/>
</dbReference>
<dbReference type="Pfam" id="PF05729">
    <property type="entry name" value="NACHT"/>
    <property type="match status" value="1"/>
</dbReference>
<proteinExistence type="predicted"/>
<comment type="caution">
    <text evidence="2">The sequence shown here is derived from an EMBL/GenBank/DDBJ whole genome shotgun (WGS) entry which is preliminary data.</text>
</comment>
<reference evidence="2 3" key="1">
    <citation type="submission" date="2023-11" db="EMBL/GenBank/DDBJ databases">
        <title>Halocaridina rubra genome assembly.</title>
        <authorList>
            <person name="Smith C."/>
        </authorList>
    </citation>
    <scope>NUCLEOTIDE SEQUENCE [LARGE SCALE GENOMIC DNA]</scope>
    <source>
        <strain evidence="2">EP-1</strain>
        <tissue evidence="2">Whole</tissue>
    </source>
</reference>
<dbReference type="PROSITE" id="PS50837">
    <property type="entry name" value="NACHT"/>
    <property type="match status" value="1"/>
</dbReference>
<evidence type="ECO:0000313" key="2">
    <source>
        <dbReference type="EMBL" id="KAK7075004.1"/>
    </source>
</evidence>
<dbReference type="PANTHER" id="PTHR46312">
    <property type="entry name" value="NACHT DOMAIN-CONTAINING PROTEIN"/>
    <property type="match status" value="1"/>
</dbReference>
<gene>
    <name evidence="2" type="ORF">SK128_025530</name>
</gene>
<evidence type="ECO:0000313" key="3">
    <source>
        <dbReference type="Proteomes" id="UP001381693"/>
    </source>
</evidence>
<feature type="domain" description="NACHT" evidence="1">
    <location>
        <begin position="273"/>
        <end position="394"/>
    </location>
</feature>
<dbReference type="EMBL" id="JAXCGZ010011392">
    <property type="protein sequence ID" value="KAK7075004.1"/>
    <property type="molecule type" value="Genomic_DNA"/>
</dbReference>
<keyword evidence="3" id="KW-1185">Reference proteome</keyword>
<dbReference type="AlphaFoldDB" id="A0AAN8XAG6"/>
<dbReference type="InterPro" id="IPR027417">
    <property type="entry name" value="P-loop_NTPase"/>
</dbReference>
<feature type="non-terminal residue" evidence="2">
    <location>
        <position position="898"/>
    </location>
</feature>
<protein>
    <recommendedName>
        <fullName evidence="1">NACHT domain-containing protein</fullName>
    </recommendedName>
</protein>
<evidence type="ECO:0000259" key="1">
    <source>
        <dbReference type="PROSITE" id="PS50837"/>
    </source>
</evidence>
<dbReference type="Proteomes" id="UP001381693">
    <property type="component" value="Unassembled WGS sequence"/>
</dbReference>
<dbReference type="PANTHER" id="PTHR46312:SF2">
    <property type="entry name" value="NUCLEOTIDE-BINDING OLIGOMERIZATION DOMAIN-CONTAINING PROTEIN 2-LIKE"/>
    <property type="match status" value="1"/>
</dbReference>
<dbReference type="InterPro" id="IPR007111">
    <property type="entry name" value="NACHT_NTPase"/>
</dbReference>
<accession>A0AAN8XAG6</accession>
<name>A0AAN8XAG6_HALRR</name>